<proteinExistence type="predicted"/>
<dbReference type="AlphaFoldDB" id="A0A1B0A2K4"/>
<feature type="compositionally biased region" description="Polar residues" evidence="1">
    <location>
        <begin position="10"/>
        <end position="19"/>
    </location>
</feature>
<feature type="region of interest" description="Disordered" evidence="1">
    <location>
        <begin position="1"/>
        <end position="29"/>
    </location>
</feature>
<protein>
    <submittedName>
        <fullName evidence="2">Uncharacterized protein</fullName>
    </submittedName>
</protein>
<dbReference type="Proteomes" id="UP000092445">
    <property type="component" value="Unassembled WGS sequence"/>
</dbReference>
<sequence>MNFKDKPSGNLDSTSNRIKTGSLRPARAKSTNNFDLPMAVNFKSISMHKCKNLPGVATIISGHVCMAENWESIESPPKTNMVFNSKNFPSSLINLYVCTASSRVGDKMRALAPLVGSRRFKRSNIGIRKQALFPEPVFAMATTSRPSSINGIVLRCMGVAPRFAYATPTIDGKFPKHLKTKRILFYQMDFDLRQLEGEVLGLANCVIEAPSGVEMTLKSPRKVATILLPPLSPPPTIFLTYWAHNFGYATLGTLTHGRSLNN</sequence>
<dbReference type="VEuPathDB" id="VectorBase:GPAI032495"/>
<keyword evidence="3" id="KW-1185">Reference proteome</keyword>
<reference evidence="3" key="1">
    <citation type="submission" date="2014-03" db="EMBL/GenBank/DDBJ databases">
        <authorList>
            <person name="Aksoy S."/>
            <person name="Warren W."/>
            <person name="Wilson R.K."/>
        </authorList>
    </citation>
    <scope>NUCLEOTIDE SEQUENCE [LARGE SCALE GENOMIC DNA]</scope>
    <source>
        <strain evidence="3">IAEA</strain>
    </source>
</reference>
<dbReference type="EnsemblMetazoa" id="GPAI032495-RA">
    <property type="protein sequence ID" value="GPAI032495-PA"/>
    <property type="gene ID" value="GPAI032495"/>
</dbReference>
<evidence type="ECO:0000313" key="3">
    <source>
        <dbReference type="Proteomes" id="UP000092445"/>
    </source>
</evidence>
<name>A0A1B0A2K4_GLOPL</name>
<accession>A0A1B0A2K4</accession>
<evidence type="ECO:0000256" key="1">
    <source>
        <dbReference type="SAM" id="MobiDB-lite"/>
    </source>
</evidence>
<reference evidence="2" key="2">
    <citation type="submission" date="2020-05" db="UniProtKB">
        <authorList>
            <consortium name="EnsemblMetazoa"/>
        </authorList>
    </citation>
    <scope>IDENTIFICATION</scope>
    <source>
        <strain evidence="2">IAEA</strain>
    </source>
</reference>
<evidence type="ECO:0000313" key="2">
    <source>
        <dbReference type="EnsemblMetazoa" id="GPAI032495-PA"/>
    </source>
</evidence>
<organism evidence="2 3">
    <name type="scientific">Glossina pallidipes</name>
    <name type="common">Tsetse fly</name>
    <dbReference type="NCBI Taxonomy" id="7398"/>
    <lineage>
        <taxon>Eukaryota</taxon>
        <taxon>Metazoa</taxon>
        <taxon>Ecdysozoa</taxon>
        <taxon>Arthropoda</taxon>
        <taxon>Hexapoda</taxon>
        <taxon>Insecta</taxon>
        <taxon>Pterygota</taxon>
        <taxon>Neoptera</taxon>
        <taxon>Endopterygota</taxon>
        <taxon>Diptera</taxon>
        <taxon>Brachycera</taxon>
        <taxon>Muscomorpha</taxon>
        <taxon>Hippoboscoidea</taxon>
        <taxon>Glossinidae</taxon>
        <taxon>Glossina</taxon>
    </lineage>
</organism>